<dbReference type="EMBL" id="CADCXU010017572">
    <property type="protein sequence ID" value="CAB0006313.1"/>
    <property type="molecule type" value="Genomic_DNA"/>
</dbReference>
<dbReference type="Proteomes" id="UP000479000">
    <property type="component" value="Unassembled WGS sequence"/>
</dbReference>
<gene>
    <name evidence="2" type="ORF">NTEN_LOCUS11790</name>
</gene>
<name>A0A6H5GSD3_9HEMI</name>
<protein>
    <submittedName>
        <fullName evidence="2">Uncharacterized protein</fullName>
    </submittedName>
</protein>
<accession>A0A6H5GSD3</accession>
<sequence>MSFGKIVSESRRDDDIALRLRSSNKLKTADFGFSRYRRSHATNTEHVSHGQRRSWFTRPRSNRSHRSQVQSEIQTMVEDESAKSIQVRVPGTTEIIRQPTEDETSNSWRNRSNQNALYTQMGAKQHRGTAKEYVDIFYILITWQIEKINEKVEQISKENILQYVLERLDNEAKHRKQDIAQISTGIGRMEKAIEKARNDLKKEAVGFSKRNAAREDTTSDGATSTEEWSEVLSKKKRRAPRTFAQMVKSEIKRNVPTTGRVRS</sequence>
<feature type="region of interest" description="Disordered" evidence="1">
    <location>
        <begin position="210"/>
        <end position="240"/>
    </location>
</feature>
<organism evidence="2 3">
    <name type="scientific">Nesidiocoris tenuis</name>
    <dbReference type="NCBI Taxonomy" id="355587"/>
    <lineage>
        <taxon>Eukaryota</taxon>
        <taxon>Metazoa</taxon>
        <taxon>Ecdysozoa</taxon>
        <taxon>Arthropoda</taxon>
        <taxon>Hexapoda</taxon>
        <taxon>Insecta</taxon>
        <taxon>Pterygota</taxon>
        <taxon>Neoptera</taxon>
        <taxon>Paraneoptera</taxon>
        <taxon>Hemiptera</taxon>
        <taxon>Heteroptera</taxon>
        <taxon>Panheteroptera</taxon>
        <taxon>Cimicomorpha</taxon>
        <taxon>Miridae</taxon>
        <taxon>Dicyphina</taxon>
        <taxon>Nesidiocoris</taxon>
    </lineage>
</organism>
<feature type="region of interest" description="Disordered" evidence="1">
    <location>
        <begin position="42"/>
        <end position="111"/>
    </location>
</feature>
<proteinExistence type="predicted"/>
<dbReference type="AlphaFoldDB" id="A0A6H5GSD3"/>
<keyword evidence="3" id="KW-1185">Reference proteome</keyword>
<evidence type="ECO:0000313" key="3">
    <source>
        <dbReference type="Proteomes" id="UP000479000"/>
    </source>
</evidence>
<reference evidence="2 3" key="1">
    <citation type="submission" date="2020-02" db="EMBL/GenBank/DDBJ databases">
        <authorList>
            <person name="Ferguson B K."/>
        </authorList>
    </citation>
    <scope>NUCLEOTIDE SEQUENCE [LARGE SCALE GENOMIC DNA]</scope>
</reference>
<evidence type="ECO:0000256" key="1">
    <source>
        <dbReference type="SAM" id="MobiDB-lite"/>
    </source>
</evidence>
<evidence type="ECO:0000313" key="2">
    <source>
        <dbReference type="EMBL" id="CAB0006313.1"/>
    </source>
</evidence>